<keyword evidence="1" id="KW-0812">Transmembrane</keyword>
<feature type="transmembrane region" description="Helical" evidence="1">
    <location>
        <begin position="267"/>
        <end position="285"/>
    </location>
</feature>
<feature type="transmembrane region" description="Helical" evidence="1">
    <location>
        <begin position="74"/>
        <end position="95"/>
    </location>
</feature>
<proteinExistence type="predicted"/>
<protein>
    <submittedName>
        <fullName evidence="2">Uncharacterized protein</fullName>
    </submittedName>
</protein>
<feature type="transmembrane region" description="Helical" evidence="1">
    <location>
        <begin position="185"/>
        <end position="207"/>
    </location>
</feature>
<feature type="transmembrane region" description="Helical" evidence="1">
    <location>
        <begin position="101"/>
        <end position="121"/>
    </location>
</feature>
<reference evidence="2 3" key="1">
    <citation type="journal article" date="2007" name="Appl. Environ. Microbiol.">
        <title>Genome sequence of the cellulolytic gliding bacterium Cytophaga hutchinsonii.</title>
        <authorList>
            <person name="Xie G."/>
            <person name="Bruce D.C."/>
            <person name="Challacombe J.F."/>
            <person name="Chertkov O."/>
            <person name="Detter J.C."/>
            <person name="Gilna P."/>
            <person name="Han C.S."/>
            <person name="Lucas S."/>
            <person name="Misra M."/>
            <person name="Myers G.L."/>
            <person name="Richardson P."/>
            <person name="Tapia R."/>
            <person name="Thayer N."/>
            <person name="Thompson L.S."/>
            <person name="Brettin T.S."/>
            <person name="Henrissat B."/>
            <person name="Wilson D.B."/>
            <person name="McBride M.J."/>
        </authorList>
    </citation>
    <scope>NUCLEOTIDE SEQUENCE [LARGE SCALE GENOMIC DNA]</scope>
    <source>
        <strain evidence="3">ATCC 33406 / DSM 1761 / CIP 103989 / NBRC 15051 / NCIMB 9469 / D465</strain>
    </source>
</reference>
<feature type="transmembrane region" description="Helical" evidence="1">
    <location>
        <begin position="20"/>
        <end position="37"/>
    </location>
</feature>
<evidence type="ECO:0000313" key="2">
    <source>
        <dbReference type="EMBL" id="ABG58172.1"/>
    </source>
</evidence>
<accession>A0A6N4SPF5</accession>
<feature type="transmembrane region" description="Helical" evidence="1">
    <location>
        <begin position="407"/>
        <end position="431"/>
    </location>
</feature>
<feature type="transmembrane region" description="Helical" evidence="1">
    <location>
        <begin position="133"/>
        <end position="152"/>
    </location>
</feature>
<dbReference type="Proteomes" id="UP000001822">
    <property type="component" value="Chromosome"/>
</dbReference>
<keyword evidence="3" id="KW-1185">Reference proteome</keyword>
<sequence>MSISADIVDLNKDDRFVNNINKAIMVFYVLLFLEGILRKWILPQLSSPIFFIKDPVLVYMYIMCWSQDKFPKSVLFQVSMMLAVIFLILTFIQLVMYTSPFIAGLYGWRNYFFYMPLAFIMEHYMRKPDLIRFARFTCYIGIPIAVLTYFQFLSPPDAFINRNAGEDGGVGFAVFGDIVRPYGPFSFVSGMVFFTPSLFCFLMLNYFLPKEEKFLSMFWFIICLGAFASNLAVSGSRGTYGNVFVLFASLLCSLLLLIRHKKILKSLLIIIISACLGLLIYKVVFARQIEIISQRVENAKGESVGHRVTSGFVAFNEIDPDLNFWGEGIGKGSAGTAYLTTGKAVFSIAESDWGRNVVECGVFFGFLFIIYRIILCLYMLFGGLVATLNSAVPIPLLFVGYEIQNLFFGQMVSVGTNLSYGWLFLGISLAINKIYNNQTEETNVG</sequence>
<keyword evidence="1" id="KW-0472">Membrane</keyword>
<organism evidence="2 3">
    <name type="scientific">Cytophaga hutchinsonii (strain ATCC 33406 / DSM 1761 / CIP 103989 / NBRC 15051 / NCIMB 9469 / D465)</name>
    <dbReference type="NCBI Taxonomy" id="269798"/>
    <lineage>
        <taxon>Bacteria</taxon>
        <taxon>Pseudomonadati</taxon>
        <taxon>Bacteroidota</taxon>
        <taxon>Cytophagia</taxon>
        <taxon>Cytophagales</taxon>
        <taxon>Cytophagaceae</taxon>
        <taxon>Cytophaga</taxon>
    </lineage>
</organism>
<dbReference type="RefSeq" id="WP_011584287.1">
    <property type="nucleotide sequence ID" value="NC_008255.1"/>
</dbReference>
<feature type="transmembrane region" description="Helical" evidence="1">
    <location>
        <begin position="239"/>
        <end position="258"/>
    </location>
</feature>
<feature type="transmembrane region" description="Helical" evidence="1">
    <location>
        <begin position="214"/>
        <end position="233"/>
    </location>
</feature>
<name>A0A6N4SPF5_CYTH3</name>
<gene>
    <name evidence="2" type="ordered locus">CHU_0891</name>
</gene>
<dbReference type="OrthoDB" id="1491081at2"/>
<keyword evidence="1" id="KW-1133">Transmembrane helix</keyword>
<dbReference type="EMBL" id="CP000383">
    <property type="protein sequence ID" value="ABG58172.1"/>
    <property type="molecule type" value="Genomic_DNA"/>
</dbReference>
<dbReference type="KEGG" id="chu:CHU_0891"/>
<evidence type="ECO:0000313" key="3">
    <source>
        <dbReference type="Proteomes" id="UP000001822"/>
    </source>
</evidence>
<dbReference type="AlphaFoldDB" id="A0A6N4SPF5"/>
<evidence type="ECO:0000256" key="1">
    <source>
        <dbReference type="SAM" id="Phobius"/>
    </source>
</evidence>